<keyword evidence="2" id="KW-0238">DNA-binding</keyword>
<evidence type="ECO:0000256" key="3">
    <source>
        <dbReference type="ARBA" id="ARBA00023163"/>
    </source>
</evidence>
<proteinExistence type="predicted"/>
<dbReference type="SUPFAM" id="SSF46785">
    <property type="entry name" value="Winged helix' DNA-binding domain"/>
    <property type="match status" value="1"/>
</dbReference>
<evidence type="ECO:0000256" key="2">
    <source>
        <dbReference type="ARBA" id="ARBA00023125"/>
    </source>
</evidence>
<dbReference type="Gene3D" id="1.10.10.10">
    <property type="entry name" value="Winged helix-like DNA-binding domain superfamily/Winged helix DNA-binding domain"/>
    <property type="match status" value="1"/>
</dbReference>
<reference evidence="6 8" key="3">
    <citation type="journal article" date="2014" name="PLoS Genet.">
        <title>Phylogenetically driven sequencing of extremely halophilic archaea reveals strategies for static and dynamic osmo-response.</title>
        <authorList>
            <person name="Becker E.A."/>
            <person name="Seitzer P.M."/>
            <person name="Tritt A."/>
            <person name="Larsen D."/>
            <person name="Krusor M."/>
            <person name="Yao A.I."/>
            <person name="Wu D."/>
            <person name="Madern D."/>
            <person name="Eisen J.A."/>
            <person name="Darling A.E."/>
            <person name="Facciotti M.T."/>
        </authorList>
    </citation>
    <scope>NUCLEOTIDE SEQUENCE [LARGE SCALE GENOMIC DNA]</scope>
    <source>
        <strain evidence="8">ATCC 43099 / DSM 3394 / CCM 3739 / CIP 104546 / IAM 13178 / JCM 8861 / NBRC 102185 / NCIMB 2190 / MS3</strain>
        <strain evidence="6">MS-3</strain>
    </source>
</reference>
<dbReference type="PANTHER" id="PTHR30154">
    <property type="entry name" value="LEUCINE-RESPONSIVE REGULATORY PROTEIN"/>
    <property type="match status" value="1"/>
</dbReference>
<accession>L9V3G8</accession>
<name>D3SYB9_NATMM</name>
<dbReference type="GO" id="GO:0043565">
    <property type="term" value="F:sequence-specific DNA binding"/>
    <property type="evidence" value="ECO:0007669"/>
    <property type="project" value="InterPro"/>
</dbReference>
<reference evidence="5" key="4">
    <citation type="submission" date="2016-09" db="EMBL/GenBank/DDBJ databases">
        <authorList>
            <person name="Pfeiffer F."/>
        </authorList>
    </citation>
    <scope>NUCLEOTIDE SEQUENCE</scope>
    <source>
        <strain evidence="5">ATCC 43099</strain>
    </source>
</reference>
<dbReference type="PROSITE" id="PS00519">
    <property type="entry name" value="HTH_ASNC_1"/>
    <property type="match status" value="1"/>
</dbReference>
<evidence type="ECO:0000259" key="4">
    <source>
        <dbReference type="PROSITE" id="PS50956"/>
    </source>
</evidence>
<keyword evidence="1" id="KW-0805">Transcription regulation</keyword>
<dbReference type="EMBL" id="AOHS01000029">
    <property type="protein sequence ID" value="ELY30913.1"/>
    <property type="molecule type" value="Genomic_DNA"/>
</dbReference>
<reference evidence="5 7" key="2">
    <citation type="journal article" date="2012" name="BMC Genomics">
        <title>A comparative genomics perspective on the genetic content of the alkaliphilic haloarchaeon Natrialba magadii ATCC 43099T.</title>
        <authorList>
            <person name="Siddaramappa S."/>
            <person name="Challacombe J.F."/>
            <person name="Decastro R.E."/>
            <person name="Pfeiffer F."/>
            <person name="Sastre D.E."/>
            <person name="Gimenez M.I."/>
            <person name="Paggi R.A."/>
            <person name="Detter J.C."/>
            <person name="Davenport K.W."/>
            <person name="Goodwin L.A."/>
            <person name="Kyrpides N."/>
            <person name="Tapia R."/>
            <person name="Pitluck S."/>
            <person name="Lucas S."/>
            <person name="Woyke T."/>
            <person name="Maupin-Furlow J.A."/>
        </authorList>
    </citation>
    <scope>NUCLEOTIDE SEQUENCE [LARGE SCALE GENOMIC DNA]</scope>
    <source>
        <strain evidence="5">ATCC 43099</strain>
        <strain evidence="7">ATCC 43099 / DSM 3394 / CCM 3739 / CIP 104546 / IAM 13178 / JCM 8861 / NBRC 102185 / NCIMB 2190 / MS3</strain>
    </source>
</reference>
<dbReference type="KEGG" id="nmg:Nmag_2530"/>
<dbReference type="GeneID" id="8825385"/>
<dbReference type="GO" id="GO:0005829">
    <property type="term" value="C:cytosol"/>
    <property type="evidence" value="ECO:0007669"/>
    <property type="project" value="TreeGrafter"/>
</dbReference>
<evidence type="ECO:0000313" key="7">
    <source>
        <dbReference type="Proteomes" id="UP000001879"/>
    </source>
</evidence>
<organism evidence="5 7">
    <name type="scientific">Natrialba magadii (strain ATCC 43099 / DSM 3394 / CCM 3739 / CIP 104546 / IAM 13178 / JCM 8861 / NBRC 102185 / NCIMB 2190 / MS3)</name>
    <name type="common">Natronobacterium magadii</name>
    <dbReference type="NCBI Taxonomy" id="547559"/>
    <lineage>
        <taxon>Archaea</taxon>
        <taxon>Methanobacteriati</taxon>
        <taxon>Methanobacteriota</taxon>
        <taxon>Stenosarchaea group</taxon>
        <taxon>Halobacteria</taxon>
        <taxon>Halobacteriales</taxon>
        <taxon>Natrialbaceae</taxon>
        <taxon>Natrialba</taxon>
    </lineage>
</organism>
<dbReference type="InterPro" id="IPR036390">
    <property type="entry name" value="WH_DNA-bd_sf"/>
</dbReference>
<keyword evidence="7" id="KW-1185">Reference proteome</keyword>
<evidence type="ECO:0000313" key="5">
    <source>
        <dbReference type="EMBL" id="ADD06090.2"/>
    </source>
</evidence>
<evidence type="ECO:0000256" key="1">
    <source>
        <dbReference type="ARBA" id="ARBA00023015"/>
    </source>
</evidence>
<dbReference type="eggNOG" id="arCOG01583">
    <property type="taxonomic scope" value="Archaea"/>
</dbReference>
<dbReference type="InterPro" id="IPR000485">
    <property type="entry name" value="AsnC-type_HTH_dom"/>
</dbReference>
<evidence type="ECO:0000313" key="6">
    <source>
        <dbReference type="EMBL" id="ELY30913.1"/>
    </source>
</evidence>
<dbReference type="PROSITE" id="PS50956">
    <property type="entry name" value="HTH_ASNC_2"/>
    <property type="match status" value="1"/>
</dbReference>
<feature type="domain" description="HTH asnC-type" evidence="4">
    <location>
        <begin position="6"/>
        <end position="68"/>
    </location>
</feature>
<dbReference type="InterPro" id="IPR036388">
    <property type="entry name" value="WH-like_DNA-bd_sf"/>
</dbReference>
<reference evidence="7" key="1">
    <citation type="submission" date="2010-02" db="EMBL/GenBank/DDBJ databases">
        <title>Complete sequence of chromosome of Natrialba magadii ATCC 43099.</title>
        <authorList>
            <consortium name="US DOE Joint Genome Institute"/>
            <person name="Lucas S."/>
            <person name="Copeland A."/>
            <person name="Lapidus A."/>
            <person name="Cheng J.-F."/>
            <person name="Bruce D."/>
            <person name="Goodwin L."/>
            <person name="Pitluck S."/>
            <person name="Davenport K."/>
            <person name="Saunders E."/>
            <person name="Detter J.C."/>
            <person name="Han C."/>
            <person name="Tapia R."/>
            <person name="Land M."/>
            <person name="Hauser L."/>
            <person name="Kyrpides N."/>
            <person name="Mikhailova N."/>
            <person name="De Castro R.E."/>
            <person name="Maupin-Furlow J.A."/>
            <person name="Woyke T."/>
        </authorList>
    </citation>
    <scope>NUCLEOTIDE SEQUENCE [LARGE SCALE GENOMIC DNA]</scope>
    <source>
        <strain evidence="7">ATCC 43099 / DSM 3394 / CCM 3739 / CIP 104546 / IAM 13178 / JCM 8861 / NBRC 102185 / NCIMB 2190 / MS3</strain>
    </source>
</reference>
<dbReference type="SMART" id="SM00344">
    <property type="entry name" value="HTH_ASNC"/>
    <property type="match status" value="1"/>
</dbReference>
<dbReference type="Pfam" id="PF13404">
    <property type="entry name" value="HTH_AsnC-type"/>
    <property type="match status" value="1"/>
</dbReference>
<accession>D3SYB9</accession>
<dbReference type="PANTHER" id="PTHR30154:SF34">
    <property type="entry name" value="TRANSCRIPTIONAL REGULATOR AZLB"/>
    <property type="match status" value="1"/>
</dbReference>
<dbReference type="InterPro" id="IPR019888">
    <property type="entry name" value="Tscrpt_reg_AsnC-like"/>
</dbReference>
<dbReference type="CDD" id="cd00090">
    <property type="entry name" value="HTH_ARSR"/>
    <property type="match status" value="1"/>
</dbReference>
<dbReference type="PATRIC" id="fig|547559.17.peg.1517"/>
<keyword evidence="3" id="KW-0804">Transcription</keyword>
<dbReference type="RefSeq" id="WP_004215285.1">
    <property type="nucleotide sequence ID" value="NC_013922.1"/>
</dbReference>
<dbReference type="STRING" id="547559.Nmag_2530"/>
<gene>
    <name evidence="5" type="ordered locus">Nmag_2530</name>
    <name evidence="6" type="ORF">C500_07743</name>
</gene>
<dbReference type="PRINTS" id="PR00033">
    <property type="entry name" value="HTHASNC"/>
</dbReference>
<dbReference type="Proteomes" id="UP000001879">
    <property type="component" value="Chromosome"/>
</dbReference>
<dbReference type="PaxDb" id="547559-Nmag_2530"/>
<dbReference type="AlphaFoldDB" id="D3SYB9"/>
<dbReference type="OrthoDB" id="57033at2157"/>
<evidence type="ECO:0000313" key="8">
    <source>
        <dbReference type="Proteomes" id="UP000011543"/>
    </source>
</evidence>
<dbReference type="Proteomes" id="UP000011543">
    <property type="component" value="Unassembled WGS sequence"/>
</dbReference>
<protein>
    <submittedName>
        <fullName evidence="6">AsnC family transcriptional regulator</fullName>
    </submittedName>
    <submittedName>
        <fullName evidence="5">Lrp/AsnC family transcription regulator</fullName>
    </submittedName>
</protein>
<sequence>MSDDPLDDVDRGILHLLQQDARNYSAADIADHVGVTANTVRNRIQRLEEGGIIDGYVPRINYEQAGYQLAVDMICTAPITNRSGLASEALDVDGVVQVRERMTGRRNVTITAIAAESDDLTEIATQLDEIGLTVESEELVKNVHVQPFDNFASNEIEE</sequence>
<dbReference type="InterPro" id="IPR019885">
    <property type="entry name" value="Tscrpt_reg_HTH_AsnC-type_CS"/>
</dbReference>
<dbReference type="GO" id="GO:0043200">
    <property type="term" value="P:response to amino acid"/>
    <property type="evidence" value="ECO:0007669"/>
    <property type="project" value="TreeGrafter"/>
</dbReference>
<dbReference type="InterPro" id="IPR011991">
    <property type="entry name" value="ArsR-like_HTH"/>
</dbReference>
<dbReference type="EMBL" id="CP001932">
    <property type="protein sequence ID" value="ADD06090.2"/>
    <property type="molecule type" value="Genomic_DNA"/>
</dbReference>